<feature type="non-terminal residue" evidence="1">
    <location>
        <position position="1"/>
    </location>
</feature>
<proteinExistence type="predicted"/>
<protein>
    <submittedName>
        <fullName evidence="1">Uncharacterized protein</fullName>
    </submittedName>
</protein>
<dbReference type="AlphaFoldDB" id="A0A146K6D3"/>
<dbReference type="EMBL" id="GDID01005132">
    <property type="protein sequence ID" value="JAP91474.1"/>
    <property type="molecule type" value="Transcribed_RNA"/>
</dbReference>
<gene>
    <name evidence="1" type="ORF">TPC1_16909</name>
</gene>
<sequence length="74" mass="8653">NRILNENIQFGDVLQECVDKCNFNCIHPEDEKLLKCGPNCHHCVCDYLNKQCWGKCQQCKLSVNPEEDKKLKKE</sequence>
<evidence type="ECO:0000313" key="1">
    <source>
        <dbReference type="EMBL" id="JAP91474.1"/>
    </source>
</evidence>
<feature type="non-terminal residue" evidence="1">
    <location>
        <position position="74"/>
    </location>
</feature>
<accession>A0A146K6D3</accession>
<organism evidence="1">
    <name type="scientific">Trepomonas sp. PC1</name>
    <dbReference type="NCBI Taxonomy" id="1076344"/>
    <lineage>
        <taxon>Eukaryota</taxon>
        <taxon>Metamonada</taxon>
        <taxon>Diplomonadida</taxon>
        <taxon>Hexamitidae</taxon>
        <taxon>Hexamitinae</taxon>
        <taxon>Trepomonas</taxon>
    </lineage>
</organism>
<reference evidence="1" key="1">
    <citation type="submission" date="2015-07" db="EMBL/GenBank/DDBJ databases">
        <title>Adaptation to a free-living lifestyle via gene acquisitions in the diplomonad Trepomonas sp. PC1.</title>
        <authorList>
            <person name="Xu F."/>
            <person name="Jerlstrom-Hultqvist J."/>
            <person name="Kolisko M."/>
            <person name="Simpson A.G.B."/>
            <person name="Roger A.J."/>
            <person name="Svard S.G."/>
            <person name="Andersson J.O."/>
        </authorList>
    </citation>
    <scope>NUCLEOTIDE SEQUENCE</scope>
    <source>
        <strain evidence="1">PC1</strain>
    </source>
</reference>
<name>A0A146K6D3_9EUKA</name>